<keyword evidence="2" id="KW-1277">Toxin-antitoxin system</keyword>
<evidence type="ECO:0000313" key="10">
    <source>
        <dbReference type="Proteomes" id="UP000016183"/>
    </source>
</evidence>
<dbReference type="PATRIC" id="fig|999437.3.peg.1559"/>
<dbReference type="InterPro" id="IPR050556">
    <property type="entry name" value="Type_II_TA_system_RNase"/>
</dbReference>
<sequence>MYYLDTNICIYFINGKYQSLKNKILSIPPSKIRLPSIVKAELLLGAYKSSKKKENLKRLEVFFKEFEVEPFSDQTAYTYADIRSKLEKSGTLIGPNDLLIASIVLYNKGTLVTNNTKEFKRIKALKLENWIEEG</sequence>
<keyword evidence="5" id="KW-0378">Hydrolase</keyword>
<organism evidence="9 10">
    <name type="scientific">Treponema denticola SP33</name>
    <dbReference type="NCBI Taxonomy" id="999437"/>
    <lineage>
        <taxon>Bacteria</taxon>
        <taxon>Pseudomonadati</taxon>
        <taxon>Spirochaetota</taxon>
        <taxon>Spirochaetia</taxon>
        <taxon>Spirochaetales</taxon>
        <taxon>Treponemataceae</taxon>
        <taxon>Treponema</taxon>
    </lineage>
</organism>
<dbReference type="GO" id="GO:0004518">
    <property type="term" value="F:nuclease activity"/>
    <property type="evidence" value="ECO:0007669"/>
    <property type="project" value="UniProtKB-KW"/>
</dbReference>
<gene>
    <name evidence="9" type="ORF">HMPREF9733_01515</name>
</gene>
<dbReference type="AlphaFoldDB" id="M2AL98"/>
<comment type="caution">
    <text evidence="9">The sequence shown here is derived from an EMBL/GenBank/DDBJ whole genome shotgun (WGS) entry which is preliminary data.</text>
</comment>
<evidence type="ECO:0000256" key="7">
    <source>
        <dbReference type="ARBA" id="ARBA00038093"/>
    </source>
</evidence>
<evidence type="ECO:0000259" key="8">
    <source>
        <dbReference type="Pfam" id="PF01850"/>
    </source>
</evidence>
<dbReference type="SUPFAM" id="SSF88723">
    <property type="entry name" value="PIN domain-like"/>
    <property type="match status" value="1"/>
</dbReference>
<keyword evidence="6" id="KW-0460">Magnesium</keyword>
<dbReference type="InterPro" id="IPR002716">
    <property type="entry name" value="PIN_dom"/>
</dbReference>
<dbReference type="HOGENOM" id="CLU_118482_5_0_12"/>
<dbReference type="PANTHER" id="PTHR33653:SF1">
    <property type="entry name" value="RIBONUCLEASE VAPC2"/>
    <property type="match status" value="1"/>
</dbReference>
<dbReference type="Gene3D" id="3.40.50.1010">
    <property type="entry name" value="5'-nuclease"/>
    <property type="match status" value="1"/>
</dbReference>
<comment type="cofactor">
    <cofactor evidence="1">
        <name>Mg(2+)</name>
        <dbReference type="ChEBI" id="CHEBI:18420"/>
    </cofactor>
</comment>
<dbReference type="GO" id="GO:0016787">
    <property type="term" value="F:hydrolase activity"/>
    <property type="evidence" value="ECO:0007669"/>
    <property type="project" value="UniProtKB-KW"/>
</dbReference>
<reference evidence="9 10" key="1">
    <citation type="submission" date="2012-01" db="EMBL/GenBank/DDBJ databases">
        <title>The Genome Sequence of Treponema denticola SP33.</title>
        <authorList>
            <consortium name="The Broad Institute Genome Sequencing Platform"/>
            <person name="Earl A."/>
            <person name="Ward D."/>
            <person name="Feldgarden M."/>
            <person name="Gevers D."/>
            <person name="Blanton J.M."/>
            <person name="Fenno C.J."/>
            <person name="Baranova O.V."/>
            <person name="Mathney J."/>
            <person name="Dewhirst F.E."/>
            <person name="Izard J."/>
            <person name="Young S.K."/>
            <person name="Zeng Q."/>
            <person name="Gargeya S."/>
            <person name="Fitzgerald M."/>
            <person name="Haas B."/>
            <person name="Abouelleil A."/>
            <person name="Alvarado L."/>
            <person name="Arachchi H.M."/>
            <person name="Berlin A."/>
            <person name="Chapman S.B."/>
            <person name="Gearin G."/>
            <person name="Goldberg J."/>
            <person name="Griggs A."/>
            <person name="Gujja S."/>
            <person name="Hansen M."/>
            <person name="Heiman D."/>
            <person name="Howarth C."/>
            <person name="Larimer J."/>
            <person name="Lui A."/>
            <person name="MacDonald P.J.P."/>
            <person name="McCowen C."/>
            <person name="Montmayeur A."/>
            <person name="Murphy C."/>
            <person name="Neiman D."/>
            <person name="Pearson M."/>
            <person name="Priest M."/>
            <person name="Roberts A."/>
            <person name="Saif S."/>
            <person name="Shea T."/>
            <person name="Sisk P."/>
            <person name="Stolte C."/>
            <person name="Sykes S."/>
            <person name="Wortman J."/>
            <person name="Nusbaum C."/>
            <person name="Birren B."/>
        </authorList>
    </citation>
    <scope>NUCLEOTIDE SEQUENCE [LARGE SCALE GENOMIC DNA]</scope>
    <source>
        <strain evidence="9 10">SP33</strain>
    </source>
</reference>
<dbReference type="InterPro" id="IPR029060">
    <property type="entry name" value="PIN-like_dom_sf"/>
</dbReference>
<dbReference type="OrthoDB" id="9796690at2"/>
<proteinExistence type="inferred from homology"/>
<evidence type="ECO:0000256" key="4">
    <source>
        <dbReference type="ARBA" id="ARBA00022723"/>
    </source>
</evidence>
<dbReference type="RefSeq" id="WP_010695664.1">
    <property type="nucleotide sequence ID" value="NZ_KB442453.1"/>
</dbReference>
<name>M2AL98_TREDN</name>
<accession>M2AL98</accession>
<evidence type="ECO:0000313" key="9">
    <source>
        <dbReference type="EMBL" id="EMB24066.1"/>
    </source>
</evidence>
<keyword evidence="4" id="KW-0479">Metal-binding</keyword>
<dbReference type="Proteomes" id="UP000016183">
    <property type="component" value="Unassembled WGS sequence"/>
</dbReference>
<comment type="similarity">
    <text evidence="7">Belongs to the PINc/VapC protein family.</text>
</comment>
<evidence type="ECO:0000256" key="2">
    <source>
        <dbReference type="ARBA" id="ARBA00022649"/>
    </source>
</evidence>
<dbReference type="PANTHER" id="PTHR33653">
    <property type="entry name" value="RIBONUCLEASE VAPC2"/>
    <property type="match status" value="1"/>
</dbReference>
<evidence type="ECO:0000256" key="6">
    <source>
        <dbReference type="ARBA" id="ARBA00022842"/>
    </source>
</evidence>
<evidence type="ECO:0000256" key="5">
    <source>
        <dbReference type="ARBA" id="ARBA00022801"/>
    </source>
</evidence>
<evidence type="ECO:0000256" key="3">
    <source>
        <dbReference type="ARBA" id="ARBA00022722"/>
    </source>
</evidence>
<dbReference type="CDD" id="cd09881">
    <property type="entry name" value="PIN_VapC4-5_FitB-like"/>
    <property type="match status" value="1"/>
</dbReference>
<dbReference type="Pfam" id="PF01850">
    <property type="entry name" value="PIN"/>
    <property type="match status" value="1"/>
</dbReference>
<feature type="domain" description="PIN" evidence="8">
    <location>
        <begin position="2"/>
        <end position="123"/>
    </location>
</feature>
<dbReference type="GO" id="GO:0046872">
    <property type="term" value="F:metal ion binding"/>
    <property type="evidence" value="ECO:0007669"/>
    <property type="project" value="UniProtKB-KW"/>
</dbReference>
<protein>
    <recommendedName>
        <fullName evidence="8">PIN domain-containing protein</fullName>
    </recommendedName>
</protein>
<keyword evidence="3" id="KW-0540">Nuclease</keyword>
<evidence type="ECO:0000256" key="1">
    <source>
        <dbReference type="ARBA" id="ARBA00001946"/>
    </source>
</evidence>
<dbReference type="EMBL" id="AGDZ01000022">
    <property type="protein sequence ID" value="EMB24066.1"/>
    <property type="molecule type" value="Genomic_DNA"/>
</dbReference>